<name>A0A1S7NUN8_9HYPH</name>
<dbReference type="PIRSF" id="PIRSF000452">
    <property type="entry name" value="6-N-acetyltransf"/>
    <property type="match status" value="1"/>
</dbReference>
<protein>
    <recommendedName>
        <fullName evidence="3 9">Aminoglycoside N(6')-acetyltransferase type 1</fullName>
        <ecNumber evidence="2 9">2.3.1.82</ecNumber>
    </recommendedName>
    <alternativeName>
        <fullName evidence="7 9">Aminoglycoside resistance protein</fullName>
    </alternativeName>
</protein>
<dbReference type="Pfam" id="PF00583">
    <property type="entry name" value="Acetyltransf_1"/>
    <property type="match status" value="1"/>
</dbReference>
<dbReference type="EC" id="2.3.1.82" evidence="2 9"/>
<dbReference type="Gene3D" id="3.40.630.30">
    <property type="match status" value="1"/>
</dbReference>
<dbReference type="RefSeq" id="WP_080816145.1">
    <property type="nucleotide sequence ID" value="NZ_LT009748.1"/>
</dbReference>
<evidence type="ECO:0000256" key="3">
    <source>
        <dbReference type="ARBA" id="ARBA00017677"/>
    </source>
</evidence>
<comment type="subunit">
    <text evidence="1 9">Homodimer.</text>
</comment>
<feature type="domain" description="N-acetyltransferase" evidence="10">
    <location>
        <begin position="5"/>
        <end position="152"/>
    </location>
</feature>
<evidence type="ECO:0000313" key="11">
    <source>
        <dbReference type="EMBL" id="CUX11907.1"/>
    </source>
</evidence>
<comment type="function">
    <text evidence="9">Catalyzes the transfer of an acetyl group from acetyl-CoA to the 6'-amino group of aminoglycoside molecules conferring resistance to antibiotics containing the purpurosamine ring.</text>
</comment>
<evidence type="ECO:0000256" key="2">
    <source>
        <dbReference type="ARBA" id="ARBA00012888"/>
    </source>
</evidence>
<dbReference type="EMBL" id="FBWG01000002">
    <property type="protein sequence ID" value="CUX11907.1"/>
    <property type="molecule type" value="Genomic_DNA"/>
</dbReference>
<dbReference type="CDD" id="cd04301">
    <property type="entry name" value="NAT_SF"/>
    <property type="match status" value="1"/>
</dbReference>
<accession>A0A1S7NUN8</accession>
<dbReference type="InterPro" id="IPR016181">
    <property type="entry name" value="Acyl_CoA_acyltransferase"/>
</dbReference>
<evidence type="ECO:0000256" key="1">
    <source>
        <dbReference type="ARBA" id="ARBA00011738"/>
    </source>
</evidence>
<evidence type="ECO:0000256" key="8">
    <source>
        <dbReference type="ARBA" id="ARBA00048923"/>
    </source>
</evidence>
<proteinExistence type="predicted"/>
<dbReference type="PROSITE" id="PS51186">
    <property type="entry name" value="GNAT"/>
    <property type="match status" value="1"/>
</dbReference>
<dbReference type="NCBIfam" id="NF043067">
    <property type="entry name" value="AAC_6p_group_E"/>
    <property type="match status" value="1"/>
</dbReference>
<dbReference type="AlphaFoldDB" id="A0A1S7NUN8"/>
<sequence length="152" mass="16632">MNGQFVIETAGEASLDEWSLLRHRLWPDASPAEHRMELQGVSDNEIGFIAYDPAGMAIGFAEASLRHDYVNGCDTSPVAFLEGVYVEEAFRKQGVAAALIAEVTRWATSKGVSELASDADISNVDSHRMHAALGFEETQRVVYFRKSLPLGS</sequence>
<evidence type="ECO:0000313" key="12">
    <source>
        <dbReference type="Proteomes" id="UP000191987"/>
    </source>
</evidence>
<keyword evidence="6 9" id="KW-0012">Acyltransferase</keyword>
<dbReference type="PANTHER" id="PTHR43072">
    <property type="entry name" value="N-ACETYLTRANSFERASE"/>
    <property type="match status" value="1"/>
</dbReference>
<dbReference type="PANTHER" id="PTHR43072:SF60">
    <property type="entry name" value="L-2,4-DIAMINOBUTYRIC ACID ACETYLTRANSFERASE"/>
    <property type="match status" value="1"/>
</dbReference>
<comment type="catalytic activity">
    <reaction evidence="8 9">
        <text>kanamycin B + acetyl-CoA = N(6')-acetylkanamycin B + CoA + H(+)</text>
        <dbReference type="Rhea" id="RHEA:16449"/>
        <dbReference type="ChEBI" id="CHEBI:15378"/>
        <dbReference type="ChEBI" id="CHEBI:57287"/>
        <dbReference type="ChEBI" id="CHEBI:57288"/>
        <dbReference type="ChEBI" id="CHEBI:58390"/>
        <dbReference type="ChEBI" id="CHEBI:58549"/>
        <dbReference type="EC" id="2.3.1.82"/>
    </reaction>
</comment>
<dbReference type="GO" id="GO:0047663">
    <property type="term" value="F:aminoglycoside 6'-N-acetyltransferase activity"/>
    <property type="evidence" value="ECO:0007669"/>
    <property type="project" value="UniProtKB-EC"/>
</dbReference>
<keyword evidence="4 9" id="KW-0808">Transferase</keyword>
<dbReference type="Proteomes" id="UP000191987">
    <property type="component" value="Unassembled WGS sequence"/>
</dbReference>
<keyword evidence="5 9" id="KW-0046">Antibiotic resistance</keyword>
<evidence type="ECO:0000256" key="5">
    <source>
        <dbReference type="ARBA" id="ARBA00023251"/>
    </source>
</evidence>
<organism evidence="11 12">
    <name type="scientific">Agrobacterium deltaense Zutra 3/1</name>
    <dbReference type="NCBI Taxonomy" id="1183427"/>
    <lineage>
        <taxon>Bacteria</taxon>
        <taxon>Pseudomonadati</taxon>
        <taxon>Pseudomonadota</taxon>
        <taxon>Alphaproteobacteria</taxon>
        <taxon>Hyphomicrobiales</taxon>
        <taxon>Rhizobiaceae</taxon>
        <taxon>Rhizobium/Agrobacterium group</taxon>
        <taxon>Agrobacterium</taxon>
    </lineage>
</organism>
<evidence type="ECO:0000259" key="10">
    <source>
        <dbReference type="PROSITE" id="PS51186"/>
    </source>
</evidence>
<dbReference type="InterPro" id="IPR000182">
    <property type="entry name" value="GNAT_dom"/>
</dbReference>
<dbReference type="SUPFAM" id="SSF55729">
    <property type="entry name" value="Acyl-CoA N-acyltransferases (Nat)"/>
    <property type="match status" value="1"/>
</dbReference>
<evidence type="ECO:0000256" key="4">
    <source>
        <dbReference type="ARBA" id="ARBA00022679"/>
    </source>
</evidence>
<reference evidence="11 12" key="1">
    <citation type="submission" date="2016-01" db="EMBL/GenBank/DDBJ databases">
        <authorList>
            <person name="Oliw E.H."/>
        </authorList>
    </citation>
    <scope>NUCLEOTIDE SEQUENCE [LARGE SCALE GENOMIC DNA]</scope>
    <source>
        <strain evidence="11 12">Zutra 3-1</strain>
    </source>
</reference>
<dbReference type="InterPro" id="IPR024170">
    <property type="entry name" value="Aminoglycoside_N6-AcTrfrase"/>
</dbReference>
<evidence type="ECO:0000256" key="6">
    <source>
        <dbReference type="ARBA" id="ARBA00023315"/>
    </source>
</evidence>
<dbReference type="GO" id="GO:0046677">
    <property type="term" value="P:response to antibiotic"/>
    <property type="evidence" value="ECO:0007669"/>
    <property type="project" value="UniProtKB-KW"/>
</dbReference>
<evidence type="ECO:0000256" key="7">
    <source>
        <dbReference type="ARBA" id="ARBA00029660"/>
    </source>
</evidence>
<gene>
    <name evidence="11" type="ORF">AGR7C_Cc100006</name>
</gene>
<evidence type="ECO:0000256" key="9">
    <source>
        <dbReference type="PIRNR" id="PIRNR000452"/>
    </source>
</evidence>